<name>A0A1Y1U6N5_9TREE</name>
<evidence type="ECO:0000256" key="3">
    <source>
        <dbReference type="ARBA" id="ARBA00007410"/>
    </source>
</evidence>
<dbReference type="AlphaFoldDB" id="A0A1Y1U6N5"/>
<keyword evidence="5" id="KW-0853">WD repeat</keyword>
<evidence type="ECO:0000256" key="4">
    <source>
        <dbReference type="ARBA" id="ARBA00019541"/>
    </source>
</evidence>
<dbReference type="InterPro" id="IPR053958">
    <property type="entry name" value="HMGCR/SNAP/NPC1-like_SSD"/>
</dbReference>
<evidence type="ECO:0000256" key="12">
    <source>
        <dbReference type="ARBA" id="ARBA00023121"/>
    </source>
</evidence>
<accession>A0A1Y1U6N5</accession>
<feature type="compositionally biased region" description="Basic and acidic residues" evidence="16">
    <location>
        <begin position="1225"/>
        <end position="1235"/>
    </location>
</feature>
<dbReference type="RefSeq" id="XP_021868010.1">
    <property type="nucleotide sequence ID" value="XM_022012190.1"/>
</dbReference>
<dbReference type="OrthoDB" id="6510177at2759"/>
<feature type="region of interest" description="Disordered" evidence="16">
    <location>
        <begin position="36"/>
        <end position="57"/>
    </location>
</feature>
<comment type="caution">
    <text evidence="19">The sequence shown here is derived from an EMBL/GenBank/DDBJ whole genome shotgun (WGS) entry which is preliminary data.</text>
</comment>
<evidence type="ECO:0000256" key="5">
    <source>
        <dbReference type="ARBA" id="ARBA00022574"/>
    </source>
</evidence>
<dbReference type="GO" id="GO:0000139">
    <property type="term" value="C:Golgi membrane"/>
    <property type="evidence" value="ECO:0007669"/>
    <property type="project" value="UniProtKB-SubCell"/>
</dbReference>
<dbReference type="Proteomes" id="UP000193218">
    <property type="component" value="Unassembled WGS sequence"/>
</dbReference>
<dbReference type="PROSITE" id="PS50156">
    <property type="entry name" value="SSD"/>
    <property type="match status" value="1"/>
</dbReference>
<evidence type="ECO:0000256" key="16">
    <source>
        <dbReference type="SAM" id="MobiDB-lite"/>
    </source>
</evidence>
<evidence type="ECO:0000313" key="20">
    <source>
        <dbReference type="Proteomes" id="UP000193218"/>
    </source>
</evidence>
<comment type="similarity">
    <text evidence="3">Belongs to the WD repeat SCAP family.</text>
</comment>
<evidence type="ECO:0000256" key="9">
    <source>
        <dbReference type="ARBA" id="ARBA00022989"/>
    </source>
</evidence>
<feature type="transmembrane region" description="Helical" evidence="17">
    <location>
        <begin position="381"/>
        <end position="404"/>
    </location>
</feature>
<evidence type="ECO:0000256" key="13">
    <source>
        <dbReference type="ARBA" id="ARBA00023136"/>
    </source>
</evidence>
<evidence type="ECO:0000256" key="6">
    <source>
        <dbReference type="ARBA" id="ARBA00022692"/>
    </source>
</evidence>
<keyword evidence="14" id="KW-0325">Glycoprotein</keyword>
<evidence type="ECO:0000256" key="1">
    <source>
        <dbReference type="ARBA" id="ARBA00004477"/>
    </source>
</evidence>
<dbReference type="Pfam" id="PF12349">
    <property type="entry name" value="Sterol-sensing"/>
    <property type="match status" value="1"/>
</dbReference>
<keyword evidence="6 17" id="KW-0812">Transmembrane</keyword>
<dbReference type="InParanoid" id="A0A1Y1U6N5"/>
<comment type="subcellular location">
    <subcellularLocation>
        <location evidence="1">Endoplasmic reticulum membrane</location>
        <topology evidence="1">Multi-pass membrane protein</topology>
    </subcellularLocation>
    <subcellularLocation>
        <location evidence="2">Golgi apparatus membrane</location>
        <topology evidence="2">Multi-pass membrane protein</topology>
    </subcellularLocation>
</comment>
<keyword evidence="15" id="KW-0753">Steroid metabolism</keyword>
<evidence type="ECO:0000256" key="7">
    <source>
        <dbReference type="ARBA" id="ARBA00022737"/>
    </source>
</evidence>
<feature type="compositionally biased region" description="Low complexity" evidence="16">
    <location>
        <begin position="1012"/>
        <end position="1021"/>
    </location>
</feature>
<feature type="domain" description="SSD" evidence="18">
    <location>
        <begin position="305"/>
        <end position="476"/>
    </location>
</feature>
<dbReference type="GO" id="GO:0008202">
    <property type="term" value="P:steroid metabolic process"/>
    <property type="evidence" value="ECO:0007669"/>
    <property type="project" value="UniProtKB-KW"/>
</dbReference>
<keyword evidence="12" id="KW-0446">Lipid-binding</keyword>
<dbReference type="Gene3D" id="2.130.10.10">
    <property type="entry name" value="YVTN repeat-like/Quinoprotein amine dehydrogenase"/>
    <property type="match status" value="1"/>
</dbReference>
<feature type="region of interest" description="Disordered" evidence="16">
    <location>
        <begin position="1210"/>
        <end position="1235"/>
    </location>
</feature>
<feature type="region of interest" description="Disordered" evidence="16">
    <location>
        <begin position="1008"/>
        <end position="1054"/>
    </location>
</feature>
<keyword evidence="10" id="KW-0333">Golgi apparatus</keyword>
<evidence type="ECO:0000256" key="11">
    <source>
        <dbReference type="ARBA" id="ARBA00023098"/>
    </source>
</evidence>
<keyword evidence="7" id="KW-0677">Repeat</keyword>
<dbReference type="PANTHER" id="PTHR46378">
    <property type="entry name" value="STEROL REGULATORY ELEMENT-BINDING PROTEIN CLEAVAGE-ACTIVATING PROTEIN"/>
    <property type="match status" value="1"/>
</dbReference>
<reference evidence="19 20" key="1">
    <citation type="submission" date="2017-03" db="EMBL/GenBank/DDBJ databases">
        <title>Widespread Adenine N6-methylation of Active Genes in Fungi.</title>
        <authorList>
            <consortium name="DOE Joint Genome Institute"/>
            <person name="Mondo S.J."/>
            <person name="Dannebaum R.O."/>
            <person name="Kuo R.C."/>
            <person name="Louie K.B."/>
            <person name="Bewick A.J."/>
            <person name="Labutti K."/>
            <person name="Haridas S."/>
            <person name="Kuo A."/>
            <person name="Salamov A."/>
            <person name="Ahrendt S.R."/>
            <person name="Lau R."/>
            <person name="Bowen B.P."/>
            <person name="Lipzen A."/>
            <person name="Sullivan W."/>
            <person name="Andreopoulos W.B."/>
            <person name="Clum A."/>
            <person name="Lindquist E."/>
            <person name="Daum C."/>
            <person name="Northen T.R."/>
            <person name="Ramamoorthy G."/>
            <person name="Schmitz R.J."/>
            <person name="Gryganskyi A."/>
            <person name="Culley D."/>
            <person name="Magnuson J."/>
            <person name="James T.Y."/>
            <person name="O'Malley M.A."/>
            <person name="Stajich J.E."/>
            <person name="Spatafora J.W."/>
            <person name="Visel A."/>
            <person name="Grigoriev I.V."/>
        </authorList>
    </citation>
    <scope>NUCLEOTIDE SEQUENCE [LARGE SCALE GENOMIC DNA]</scope>
    <source>
        <strain evidence="19 20">NRRL Y-17943</strain>
    </source>
</reference>
<keyword evidence="11" id="KW-0443">Lipid metabolism</keyword>
<evidence type="ECO:0000256" key="2">
    <source>
        <dbReference type="ARBA" id="ARBA00004653"/>
    </source>
</evidence>
<sequence length="1235" mass="134480">MTKIRVLLIDCLVMTNLFYPALSIYLQQKFPPLHPPAPPSHNAHRYSSSSGSKRRVTKEHPLSLLSTPWLDTFFPYPPPLLPRLTWESWWSPDPGQETTLGWSGSELKSQLEDDEVKLLRVGWTDVGGILDHDETGTWNEHDDVVLDLIRSTAEEWEATYSSEGESCVRKLERSSDGLVRPSGPCVVVSPESKLEGPLAISKLVTGSPAPEGSPISRPQNWPPIAGKVYRSAGVLMRIPSASATDFEERWAKAMEEVASTVTGELFPEPPRPAARPHQLGETVALAYRSANTSSSEIQVTVPDRQLVASVVPRFIIILYLIFIVLLGSQLSTATQVHSRYGLAVTGIVQVCCSSIMSYSVLSLLGLQIGTDPQAGSLPMYILPFVVVVVGAENMATLTKAVFSVPFSHSVPARIGMGLSKVGPGIAWASFTDLCILALVSLCVNVRPVTEFCRFASLVIITDWFMLHTFFLTVLSIDAQRLELADVLANPDGTSPRARSASSGRPRRSLLRRWTRARRNKSGSLIIILISIGAIYYVTESRRSPATIASLYGYTPSVASILPKTTPFITSAHQLFHLTPSEQLWRSLNPMNLAHIKMSVPRASLIILPKVGHKMQPAGLRRLQLPTSRILLPRLKPIFYLFKVVILPQAVTAGTLYGLLLYLLKDSQLLDSQRHALGRVDPPAGEQSGTEALDSGAVIDILPCSHAVDVDRIGVTSDGKLALSIDGDNTLFLWRFGQLGTGTRETLSTSEIKDDPIVACLLNHDWAILGSQRGYLYVWKIGESGPARALQPIPMGEDDLRISAMSWGAASPTDPFQHPGPTGSLPTILVAMNDGSVISKGLSDAVSKVVVPPCGGENRVRTSFLNPLPDLQIIISAGHTLTKMHTPAAESWISRDIAVSDDPADRLECVAACPNGLAFAFRSGLIQIRDLDGNPMYHFRLPLESLVPPKICRIELAAPNSSKCSTCGSITNKSLFTLVSTADQVIVHHAAPRGHSLCKCSRDTMSDGKLGIPPRRSPLTTPQSPPLLLPSLSNDSAATSLSHRARRPSSMGRENSYNGHAAVQDDFDHQILGKITTRGGGRCWRVGSQKAVGLRRSGNGIDERSWEIWTLDLGQPWNGRNLLVKQSAFGQLLRHTETRQSDQDAMRMQRDERQLALNGQVPFPSLTIDATAQTGLAFVDIRTCAKSKSGMLVGMGNRIAVLETGEIPETSRRGSTLGIALTPPPPKRELESKKTT</sequence>
<evidence type="ECO:0000256" key="8">
    <source>
        <dbReference type="ARBA" id="ARBA00022824"/>
    </source>
</evidence>
<dbReference type="SUPFAM" id="SSF50978">
    <property type="entry name" value="WD40 repeat-like"/>
    <property type="match status" value="1"/>
</dbReference>
<evidence type="ECO:0000256" key="17">
    <source>
        <dbReference type="SAM" id="Phobius"/>
    </source>
</evidence>
<keyword evidence="8" id="KW-0256">Endoplasmic reticulum</keyword>
<feature type="transmembrane region" description="Helical" evidence="17">
    <location>
        <begin position="637"/>
        <end position="663"/>
    </location>
</feature>
<dbReference type="GO" id="GO:0032934">
    <property type="term" value="F:sterol binding"/>
    <property type="evidence" value="ECO:0007669"/>
    <property type="project" value="InterPro"/>
</dbReference>
<keyword evidence="13 17" id="KW-0472">Membrane</keyword>
<dbReference type="STRING" id="4999.A0A1Y1U6N5"/>
<feature type="transmembrane region" description="Helical" evidence="17">
    <location>
        <begin position="340"/>
        <end position="361"/>
    </location>
</feature>
<evidence type="ECO:0000259" key="18">
    <source>
        <dbReference type="PROSITE" id="PS50156"/>
    </source>
</evidence>
<feature type="transmembrane region" description="Helical" evidence="17">
    <location>
        <begin position="454"/>
        <end position="474"/>
    </location>
</feature>
<dbReference type="InterPro" id="IPR000731">
    <property type="entry name" value="SSD"/>
</dbReference>
<dbReference type="GO" id="GO:0032936">
    <property type="term" value="C:SREBP-SCAP complex"/>
    <property type="evidence" value="ECO:0007669"/>
    <property type="project" value="TreeGrafter"/>
</dbReference>
<dbReference type="GO" id="GO:0005789">
    <property type="term" value="C:endoplasmic reticulum membrane"/>
    <property type="evidence" value="ECO:0007669"/>
    <property type="project" value="UniProtKB-SubCell"/>
</dbReference>
<dbReference type="InterPro" id="IPR036322">
    <property type="entry name" value="WD40_repeat_dom_sf"/>
</dbReference>
<dbReference type="GeneID" id="33553998"/>
<feature type="transmembrane region" description="Helical" evidence="17">
    <location>
        <begin position="521"/>
        <end position="538"/>
    </location>
</feature>
<dbReference type="InterPro" id="IPR015943">
    <property type="entry name" value="WD40/YVTN_repeat-like_dom_sf"/>
</dbReference>
<organism evidence="19 20">
    <name type="scientific">Kockovaella imperatae</name>
    <dbReference type="NCBI Taxonomy" id="4999"/>
    <lineage>
        <taxon>Eukaryota</taxon>
        <taxon>Fungi</taxon>
        <taxon>Dikarya</taxon>
        <taxon>Basidiomycota</taxon>
        <taxon>Agaricomycotina</taxon>
        <taxon>Tremellomycetes</taxon>
        <taxon>Tremellales</taxon>
        <taxon>Cuniculitremaceae</taxon>
        <taxon>Kockovaella</taxon>
    </lineage>
</organism>
<dbReference type="GO" id="GO:0032933">
    <property type="term" value="P:SREBP signaling pathway"/>
    <property type="evidence" value="ECO:0007669"/>
    <property type="project" value="InterPro"/>
</dbReference>
<protein>
    <recommendedName>
        <fullName evidence="4">Sterol regulatory element-binding protein cleavage-activating protein</fullName>
    </recommendedName>
</protein>
<evidence type="ECO:0000256" key="15">
    <source>
        <dbReference type="ARBA" id="ARBA00023221"/>
    </source>
</evidence>
<evidence type="ECO:0000256" key="10">
    <source>
        <dbReference type="ARBA" id="ARBA00023034"/>
    </source>
</evidence>
<gene>
    <name evidence="19" type="ORF">BD324DRAFT_213107</name>
</gene>
<dbReference type="PANTHER" id="PTHR46378:SF1">
    <property type="entry name" value="STEROL REGULATORY ELEMENT-BINDING PROTEIN CLEAVAGE-ACTIVATING PROTEIN"/>
    <property type="match status" value="1"/>
</dbReference>
<proteinExistence type="inferred from homology"/>
<feature type="transmembrane region" description="Helical" evidence="17">
    <location>
        <begin position="306"/>
        <end position="328"/>
    </location>
</feature>
<dbReference type="GO" id="GO:0045540">
    <property type="term" value="P:regulation of cholesterol biosynthetic process"/>
    <property type="evidence" value="ECO:0007669"/>
    <property type="project" value="TreeGrafter"/>
</dbReference>
<keyword evidence="20" id="KW-1185">Reference proteome</keyword>
<keyword evidence="9 17" id="KW-1133">Transmembrane helix</keyword>
<dbReference type="EMBL" id="NBSH01000018">
    <property type="protein sequence ID" value="ORX33700.1"/>
    <property type="molecule type" value="Genomic_DNA"/>
</dbReference>
<evidence type="ECO:0000256" key="14">
    <source>
        <dbReference type="ARBA" id="ARBA00023180"/>
    </source>
</evidence>
<dbReference type="InterPro" id="IPR030225">
    <property type="entry name" value="SCAP"/>
</dbReference>
<evidence type="ECO:0000313" key="19">
    <source>
        <dbReference type="EMBL" id="ORX33700.1"/>
    </source>
</evidence>
<feature type="transmembrane region" description="Helical" evidence="17">
    <location>
        <begin position="425"/>
        <end position="448"/>
    </location>
</feature>